<keyword evidence="1" id="KW-1133">Transmembrane helix</keyword>
<evidence type="ECO:0000313" key="5">
    <source>
        <dbReference type="Proteomes" id="UP000564644"/>
    </source>
</evidence>
<dbReference type="RefSeq" id="WP_185129947.1">
    <property type="nucleotide sequence ID" value="NZ_JACJVO010000018.1"/>
</dbReference>
<organism evidence="4 5">
    <name type="scientific">Cohnella zeiphila</name>
    <dbReference type="NCBI Taxonomy" id="2761120"/>
    <lineage>
        <taxon>Bacteria</taxon>
        <taxon>Bacillati</taxon>
        <taxon>Bacillota</taxon>
        <taxon>Bacilli</taxon>
        <taxon>Bacillales</taxon>
        <taxon>Paenibacillaceae</taxon>
        <taxon>Cohnella</taxon>
    </lineage>
</organism>
<dbReference type="SUPFAM" id="SSF53448">
    <property type="entry name" value="Nucleotide-diphospho-sugar transferases"/>
    <property type="match status" value="1"/>
</dbReference>
<dbReference type="InterPro" id="IPR001173">
    <property type="entry name" value="Glyco_trans_2-like"/>
</dbReference>
<dbReference type="InterPro" id="IPR050256">
    <property type="entry name" value="Glycosyltransferase_2"/>
</dbReference>
<evidence type="ECO:0000256" key="1">
    <source>
        <dbReference type="SAM" id="Phobius"/>
    </source>
</evidence>
<keyword evidence="5" id="KW-1185">Reference proteome</keyword>
<feature type="transmembrane region" description="Helical" evidence="1">
    <location>
        <begin position="239"/>
        <end position="264"/>
    </location>
</feature>
<protein>
    <submittedName>
        <fullName evidence="4">Glycosyltransferase family 2 protein</fullName>
    </submittedName>
</protein>
<dbReference type="GO" id="GO:0016740">
    <property type="term" value="F:transferase activity"/>
    <property type="evidence" value="ECO:0007669"/>
    <property type="project" value="UniProtKB-KW"/>
</dbReference>
<evidence type="ECO:0000313" key="4">
    <source>
        <dbReference type="EMBL" id="MBB6732281.1"/>
    </source>
</evidence>
<evidence type="ECO:0000259" key="3">
    <source>
        <dbReference type="Pfam" id="PF26629"/>
    </source>
</evidence>
<dbReference type="Pfam" id="PF00535">
    <property type="entry name" value="Glycos_transf_2"/>
    <property type="match status" value="1"/>
</dbReference>
<proteinExistence type="predicted"/>
<feature type="transmembrane region" description="Helical" evidence="1">
    <location>
        <begin position="276"/>
        <end position="305"/>
    </location>
</feature>
<accession>A0A7X0SLW2</accession>
<feature type="transmembrane region" description="Helical" evidence="1">
    <location>
        <begin position="367"/>
        <end position="388"/>
    </location>
</feature>
<sequence>MSLARQLFQEEIELTILMPCLNEAETLAICVDKARSFLEKSRVVGEVIVADNGSTDGSQSIAEKHGARVVHVENRGYGSALLGGINAARGRYIIMGDADDSYDFTALDGFVEKLREGYDLVMGNRFKGGIKPGAMPPLHRYLGNPVLSGIGRLFFKSPAGDFHCGLRGFNKDSILRLSLETPGMEFASEMVVKATLHQLNITEVPSTLSPDGRSRPPHLRSWRDGWRHLKFLLMYSPRWLFLIPGIILFAIGVICTAILALGSITISKVTFDINTMLYAAMVTILGVELMCFSIFSKLYCVLAGIMPTTNSINRILRKFSVEKGVLAGATLFLLGLVGSVWALAAWGAESFGNLIPGTVMRITIPSLTLVIVGVQTIFSSFLFGVISLKKGTGTRQDG</sequence>
<feature type="domain" description="Low-salt glycan biosynthesis hexosyltransferase Agl6 C-terminal transmembrane region" evidence="3">
    <location>
        <begin position="294"/>
        <end position="386"/>
    </location>
</feature>
<keyword evidence="1" id="KW-0472">Membrane</keyword>
<name>A0A7X0SLW2_9BACL</name>
<comment type="caution">
    <text evidence="4">The sequence shown here is derived from an EMBL/GenBank/DDBJ whole genome shotgun (WGS) entry which is preliminary data.</text>
</comment>
<dbReference type="InterPro" id="IPR029044">
    <property type="entry name" value="Nucleotide-diphossugar_trans"/>
</dbReference>
<dbReference type="AlphaFoldDB" id="A0A7X0SLW2"/>
<dbReference type="Pfam" id="PF26629">
    <property type="entry name" value="GT2_TM_C"/>
    <property type="match status" value="1"/>
</dbReference>
<dbReference type="CDD" id="cd04179">
    <property type="entry name" value="DPM_DPG-synthase_like"/>
    <property type="match status" value="1"/>
</dbReference>
<dbReference type="PANTHER" id="PTHR48090:SF7">
    <property type="entry name" value="RFBJ PROTEIN"/>
    <property type="match status" value="1"/>
</dbReference>
<evidence type="ECO:0000259" key="2">
    <source>
        <dbReference type="Pfam" id="PF00535"/>
    </source>
</evidence>
<dbReference type="PANTHER" id="PTHR48090">
    <property type="entry name" value="UNDECAPRENYL-PHOSPHATE 4-DEOXY-4-FORMAMIDO-L-ARABINOSE TRANSFERASE-RELATED"/>
    <property type="match status" value="1"/>
</dbReference>
<dbReference type="InterPro" id="IPR058718">
    <property type="entry name" value="Agl6_TM_C"/>
</dbReference>
<keyword evidence="1" id="KW-0812">Transmembrane</keyword>
<keyword evidence="4" id="KW-0808">Transferase</keyword>
<feature type="transmembrane region" description="Helical" evidence="1">
    <location>
        <begin position="325"/>
        <end position="347"/>
    </location>
</feature>
<gene>
    <name evidence="4" type="ORF">H7C18_15280</name>
</gene>
<reference evidence="4 5" key="1">
    <citation type="submission" date="2020-08" db="EMBL/GenBank/DDBJ databases">
        <title>Cohnella phylogeny.</title>
        <authorList>
            <person name="Dunlap C."/>
        </authorList>
    </citation>
    <scope>NUCLEOTIDE SEQUENCE [LARGE SCALE GENOMIC DNA]</scope>
    <source>
        <strain evidence="4 5">CBP 2801</strain>
    </source>
</reference>
<dbReference type="Gene3D" id="3.90.550.10">
    <property type="entry name" value="Spore Coat Polysaccharide Biosynthesis Protein SpsA, Chain A"/>
    <property type="match status" value="1"/>
</dbReference>
<dbReference type="EMBL" id="JACJVO010000018">
    <property type="protein sequence ID" value="MBB6732281.1"/>
    <property type="molecule type" value="Genomic_DNA"/>
</dbReference>
<feature type="domain" description="Glycosyltransferase 2-like" evidence="2">
    <location>
        <begin position="15"/>
        <end position="174"/>
    </location>
</feature>
<dbReference type="Proteomes" id="UP000564644">
    <property type="component" value="Unassembled WGS sequence"/>
</dbReference>